<dbReference type="PANTHER" id="PTHR28518:SF1">
    <property type="entry name" value="TRNA-SPLICING ENDONUCLEASE SUBUNIT SEN15"/>
    <property type="match status" value="1"/>
</dbReference>
<dbReference type="RefSeq" id="XP_007743883.1">
    <property type="nucleotide sequence ID" value="XM_007745693.1"/>
</dbReference>
<evidence type="ECO:0000313" key="3">
    <source>
        <dbReference type="Proteomes" id="UP000019471"/>
    </source>
</evidence>
<dbReference type="eggNOG" id="ENOG502SC4F">
    <property type="taxonomic scope" value="Eukaryota"/>
</dbReference>
<feature type="compositionally biased region" description="Low complexity" evidence="1">
    <location>
        <begin position="85"/>
        <end position="100"/>
    </location>
</feature>
<evidence type="ECO:0000313" key="2">
    <source>
        <dbReference type="EMBL" id="EXJ71284.1"/>
    </source>
</evidence>
<organism evidence="2 3">
    <name type="scientific">Cladophialophora psammophila CBS 110553</name>
    <dbReference type="NCBI Taxonomy" id="1182543"/>
    <lineage>
        <taxon>Eukaryota</taxon>
        <taxon>Fungi</taxon>
        <taxon>Dikarya</taxon>
        <taxon>Ascomycota</taxon>
        <taxon>Pezizomycotina</taxon>
        <taxon>Eurotiomycetes</taxon>
        <taxon>Chaetothyriomycetidae</taxon>
        <taxon>Chaetothyriales</taxon>
        <taxon>Herpotrichiellaceae</taxon>
        <taxon>Cladophialophora</taxon>
    </lineage>
</organism>
<reference evidence="2 3" key="1">
    <citation type="submission" date="2013-03" db="EMBL/GenBank/DDBJ databases">
        <title>The Genome Sequence of Cladophialophora psammophila CBS 110553.</title>
        <authorList>
            <consortium name="The Broad Institute Genomics Platform"/>
            <person name="Cuomo C."/>
            <person name="de Hoog S."/>
            <person name="Gorbushina A."/>
            <person name="Walker B."/>
            <person name="Young S.K."/>
            <person name="Zeng Q."/>
            <person name="Gargeya S."/>
            <person name="Fitzgerald M."/>
            <person name="Haas B."/>
            <person name="Abouelleil A."/>
            <person name="Allen A.W."/>
            <person name="Alvarado L."/>
            <person name="Arachchi H.M."/>
            <person name="Berlin A.M."/>
            <person name="Chapman S.B."/>
            <person name="Gainer-Dewar J."/>
            <person name="Goldberg J."/>
            <person name="Griggs A."/>
            <person name="Gujja S."/>
            <person name="Hansen M."/>
            <person name="Howarth C."/>
            <person name="Imamovic A."/>
            <person name="Ireland A."/>
            <person name="Larimer J."/>
            <person name="McCowan C."/>
            <person name="Murphy C."/>
            <person name="Pearson M."/>
            <person name="Poon T.W."/>
            <person name="Priest M."/>
            <person name="Roberts A."/>
            <person name="Saif S."/>
            <person name="Shea T."/>
            <person name="Sisk P."/>
            <person name="Sykes S."/>
            <person name="Wortman J."/>
            <person name="Nusbaum C."/>
            <person name="Birren B."/>
        </authorList>
    </citation>
    <scope>NUCLEOTIDE SEQUENCE [LARGE SCALE GENOMIC DNA]</scope>
    <source>
        <strain evidence="2 3">CBS 110553</strain>
    </source>
</reference>
<gene>
    <name evidence="2" type="ORF">A1O5_05090</name>
</gene>
<name>W9XLP4_9EURO</name>
<dbReference type="GO" id="GO:0000214">
    <property type="term" value="C:tRNA-intron endonuclease complex"/>
    <property type="evidence" value="ECO:0007669"/>
    <property type="project" value="InterPro"/>
</dbReference>
<feature type="compositionally biased region" description="Polar residues" evidence="1">
    <location>
        <begin position="206"/>
        <end position="217"/>
    </location>
</feature>
<dbReference type="SUPFAM" id="SSF53032">
    <property type="entry name" value="tRNA-intron endonuclease catalytic domain-like"/>
    <property type="match status" value="1"/>
</dbReference>
<evidence type="ECO:0000256" key="1">
    <source>
        <dbReference type="SAM" id="MobiDB-lite"/>
    </source>
</evidence>
<dbReference type="InterPro" id="IPR042777">
    <property type="entry name" value="Sen15_fungi"/>
</dbReference>
<dbReference type="EMBL" id="AMGX01000007">
    <property type="protein sequence ID" value="EXJ71284.1"/>
    <property type="molecule type" value="Genomic_DNA"/>
</dbReference>
<comment type="caution">
    <text evidence="2">The sequence shown here is derived from an EMBL/GenBank/DDBJ whole genome shotgun (WGS) entry which is preliminary data.</text>
</comment>
<dbReference type="InterPro" id="IPR036167">
    <property type="entry name" value="tRNA_intron_Endo_cat-like_sf"/>
</dbReference>
<feature type="region of interest" description="Disordered" evidence="1">
    <location>
        <begin position="85"/>
        <end position="129"/>
    </location>
</feature>
<dbReference type="HOGENOM" id="CLU_083361_0_0_1"/>
<dbReference type="GO" id="GO:0000213">
    <property type="term" value="F:tRNA-intron lyase activity"/>
    <property type="evidence" value="ECO:0007669"/>
    <property type="project" value="TreeGrafter"/>
</dbReference>
<keyword evidence="3" id="KW-1185">Reference proteome</keyword>
<accession>W9XLP4</accession>
<dbReference type="OrthoDB" id="10002170at2759"/>
<dbReference type="GeneID" id="19189810"/>
<feature type="region of interest" description="Disordered" evidence="1">
    <location>
        <begin position="189"/>
        <end position="240"/>
    </location>
</feature>
<dbReference type="GO" id="GO:0000379">
    <property type="term" value="P:tRNA-type intron splice site recognition and cleavage"/>
    <property type="evidence" value="ECO:0007669"/>
    <property type="project" value="InterPro"/>
</dbReference>
<protein>
    <recommendedName>
        <fullName evidence="4">tRNA-splicing endonuclease subunit Sen15 domain-containing protein</fullName>
    </recommendedName>
</protein>
<evidence type="ECO:0008006" key="4">
    <source>
        <dbReference type="Google" id="ProtNLM"/>
    </source>
</evidence>
<dbReference type="Proteomes" id="UP000019471">
    <property type="component" value="Unassembled WGS sequence"/>
</dbReference>
<proteinExistence type="predicted"/>
<sequence>MASSTASSTAASTPPTASAISTLIDRSAAKSASESLAITVLHNLQCQHEWTDLRLHLICTINNHAAQHGPAGLMDLDGIKFVHSNTSRSASPSRSGLSTPTGNGNSSPQPSTPLATTPGGPIPIISGLPPQHTYLHPDLQTYLIKHNIKESEIPIQREFVLPLVLGEKWSLAKLCGIFDQLPERDIVRVRRPSGSSRDQRERRGNVNGTGNENSTATAEEAIGGPATVSGTGRAGCKAGALHEHKDTKRVLFGMRAREGGGGDGTVVYYIMQEGEVKPRQNG</sequence>
<dbReference type="STRING" id="1182543.W9XLP4"/>
<dbReference type="AlphaFoldDB" id="W9XLP4"/>
<feature type="compositionally biased region" description="Low complexity" evidence="1">
    <location>
        <begin position="112"/>
        <end position="129"/>
    </location>
</feature>
<dbReference type="PANTHER" id="PTHR28518">
    <property type="entry name" value="TRNA-SPLICING ENDONUCLEASE SUBUNIT SEN15"/>
    <property type="match status" value="1"/>
</dbReference>